<name>A0A318XP93_9FIRM</name>
<dbReference type="GO" id="GO:0005198">
    <property type="term" value="F:structural molecule activity"/>
    <property type="evidence" value="ECO:0007669"/>
    <property type="project" value="InterPro"/>
</dbReference>
<reference evidence="1 2" key="1">
    <citation type="submission" date="2018-06" db="EMBL/GenBank/DDBJ databases">
        <title>Genomic Encyclopedia of Type Strains, Phase I: the one thousand microbial genomes (KMG-I) project.</title>
        <authorList>
            <person name="Kyrpides N."/>
        </authorList>
    </citation>
    <scope>NUCLEOTIDE SEQUENCE [LARGE SCALE GENOMIC DNA]</scope>
    <source>
        <strain evidence="1 2">DSM 19573</strain>
    </source>
</reference>
<keyword evidence="2" id="KW-1185">Reference proteome</keyword>
<dbReference type="EMBL" id="QKMR01000001">
    <property type="protein sequence ID" value="PYG90146.1"/>
    <property type="molecule type" value="Genomic_DNA"/>
</dbReference>
<accession>A0A318XP93</accession>
<evidence type="ECO:0000313" key="2">
    <source>
        <dbReference type="Proteomes" id="UP000248132"/>
    </source>
</evidence>
<protein>
    <submittedName>
        <fullName evidence="1">Minor capsid protein 2</fullName>
    </submittedName>
</protein>
<organism evidence="1 2">
    <name type="scientific">Ruminiclostridium sufflavum DSM 19573</name>
    <dbReference type="NCBI Taxonomy" id="1121337"/>
    <lineage>
        <taxon>Bacteria</taxon>
        <taxon>Bacillati</taxon>
        <taxon>Bacillota</taxon>
        <taxon>Clostridia</taxon>
        <taxon>Eubacteriales</taxon>
        <taxon>Oscillospiraceae</taxon>
        <taxon>Ruminiclostridium</taxon>
    </lineage>
</organism>
<proteinExistence type="predicted"/>
<gene>
    <name evidence="1" type="ORF">LY28_00026</name>
</gene>
<dbReference type="InterPro" id="IPR009319">
    <property type="entry name" value="Phage_A118_VSP1"/>
</dbReference>
<dbReference type="Pfam" id="PF06152">
    <property type="entry name" value="Phage_min_cap2"/>
    <property type="match status" value="1"/>
</dbReference>
<dbReference type="Proteomes" id="UP000248132">
    <property type="component" value="Unassembled WGS sequence"/>
</dbReference>
<evidence type="ECO:0000313" key="1">
    <source>
        <dbReference type="EMBL" id="PYG90146.1"/>
    </source>
</evidence>
<dbReference type="RefSeq" id="WP_422784974.1">
    <property type="nucleotide sequence ID" value="NZ_QKMR01000001.1"/>
</dbReference>
<dbReference type="AlphaFoldDB" id="A0A318XP93"/>
<comment type="caution">
    <text evidence="1">The sequence shown here is derived from an EMBL/GenBank/DDBJ whole genome shotgun (WGS) entry which is preliminary data.</text>
</comment>
<sequence length="368" mass="41796">MKEGFDWEQWQLSKLRELNKYRQANKKIIGSYSKEIDDLINDALSNSFKNGEKKVEKAIERIQQFVIETPEEGVDPELLQKYTNREIAALGGAQSVIDAAATLPKATGADTFFGVNEKKLEALQKVVRQDMRKAQNAVLRKMDDVYRQTVYKAQIYQSTGAVTISQAVDMATKDFLAQGISCIQYKDGKMVNVASWAEMSLRTASHRATMLGEGEKMDEWDLHLVVITAHGNTCELCLPWQGKVLIDDVYSSGKADGKHTLLSVAIAAGLFHPNCRHSRAIFFPGITELPKQLVSDETALARYEAEQRQRTIENNIRKYKRLEAGSIDTENVNKYGYKVQEWQGALRQHLKDNTYLKRDYSRERSAYK</sequence>